<dbReference type="EMBL" id="AAXW01000045">
    <property type="protein sequence ID" value="EAZ89405.1"/>
    <property type="molecule type" value="Genomic_DNA"/>
</dbReference>
<organism evidence="2 3">
    <name type="scientific">Crocosphaera chwakensis CCY0110</name>
    <dbReference type="NCBI Taxonomy" id="391612"/>
    <lineage>
        <taxon>Bacteria</taxon>
        <taxon>Bacillati</taxon>
        <taxon>Cyanobacteriota</taxon>
        <taxon>Cyanophyceae</taxon>
        <taxon>Oscillatoriophycideae</taxon>
        <taxon>Chroococcales</taxon>
        <taxon>Aphanothecaceae</taxon>
        <taxon>Crocosphaera</taxon>
        <taxon>Crocosphaera chwakensis</taxon>
    </lineage>
</organism>
<dbReference type="AlphaFoldDB" id="A3IVU4"/>
<dbReference type="PANTHER" id="PTHR44523:SF1">
    <property type="entry name" value="TETRATRICOPEPTIDE REPEAT PROTEIN 13"/>
    <property type="match status" value="1"/>
</dbReference>
<comment type="caution">
    <text evidence="2">The sequence shown here is derived from an EMBL/GenBank/DDBJ whole genome shotgun (WGS) entry which is preliminary data.</text>
</comment>
<dbReference type="OrthoDB" id="427096at2"/>
<name>A3IVU4_9CHRO</name>
<dbReference type="PANTHER" id="PTHR44523">
    <property type="entry name" value="TETRATRICOPEPTIDE REPEAT PROTEIN 13"/>
    <property type="match status" value="1"/>
</dbReference>
<evidence type="ECO:0000313" key="2">
    <source>
        <dbReference type="EMBL" id="EAZ89405.1"/>
    </source>
</evidence>
<keyword evidence="1" id="KW-0802">TPR repeat</keyword>
<dbReference type="Gene3D" id="1.25.40.10">
    <property type="entry name" value="Tetratricopeptide repeat domain"/>
    <property type="match status" value="1"/>
</dbReference>
<reference evidence="2 3" key="1">
    <citation type="submission" date="2007-03" db="EMBL/GenBank/DDBJ databases">
        <authorList>
            <person name="Stal L."/>
            <person name="Ferriera S."/>
            <person name="Johnson J."/>
            <person name="Kravitz S."/>
            <person name="Beeson K."/>
            <person name="Sutton G."/>
            <person name="Rogers Y.-H."/>
            <person name="Friedman R."/>
            <person name="Frazier M."/>
            <person name="Venter J.C."/>
        </authorList>
    </citation>
    <scope>NUCLEOTIDE SEQUENCE [LARGE SCALE GENOMIC DNA]</scope>
    <source>
        <strain evidence="2 3">CCY0110</strain>
    </source>
</reference>
<gene>
    <name evidence="2" type="ORF">CY0110_12247</name>
</gene>
<dbReference type="InterPro" id="IPR011990">
    <property type="entry name" value="TPR-like_helical_dom_sf"/>
</dbReference>
<keyword evidence="3" id="KW-1185">Reference proteome</keyword>
<dbReference type="RefSeq" id="WP_008277503.1">
    <property type="nucleotide sequence ID" value="NZ_AAXW01000045.1"/>
</dbReference>
<proteinExistence type="predicted"/>
<dbReference type="PROSITE" id="PS50005">
    <property type="entry name" value="TPR"/>
    <property type="match status" value="1"/>
</dbReference>
<evidence type="ECO:0000313" key="3">
    <source>
        <dbReference type="Proteomes" id="UP000003781"/>
    </source>
</evidence>
<sequence>MYLSVKNKVLLLPVILFVTSCLPTSGLSDSLNTILMVNSQIIAQTYISDPHLNDLLIQGMEKGIKGDYQGAIALFTEVLQSDPEEVEAYYNRGIAYAKIDNYQAAIADFSKALTLNQTIPDIYIERAKVYLQLDDRQAAIADLKKAKTLLKQQGQTSRYPEIDNLLN</sequence>
<protein>
    <submittedName>
        <fullName evidence="2">Uncharacterized protein</fullName>
    </submittedName>
</protein>
<dbReference type="PROSITE" id="PS51257">
    <property type="entry name" value="PROKAR_LIPOPROTEIN"/>
    <property type="match status" value="1"/>
</dbReference>
<dbReference type="eggNOG" id="COG0457">
    <property type="taxonomic scope" value="Bacteria"/>
</dbReference>
<dbReference type="InterPro" id="IPR019734">
    <property type="entry name" value="TPR_rpt"/>
</dbReference>
<dbReference type="SUPFAM" id="SSF48452">
    <property type="entry name" value="TPR-like"/>
    <property type="match status" value="1"/>
</dbReference>
<dbReference type="Proteomes" id="UP000003781">
    <property type="component" value="Unassembled WGS sequence"/>
</dbReference>
<dbReference type="PROSITE" id="PS50293">
    <property type="entry name" value="TPR_REGION"/>
    <property type="match status" value="1"/>
</dbReference>
<dbReference type="Pfam" id="PF00515">
    <property type="entry name" value="TPR_1"/>
    <property type="match status" value="1"/>
</dbReference>
<evidence type="ECO:0000256" key="1">
    <source>
        <dbReference type="PROSITE-ProRule" id="PRU00339"/>
    </source>
</evidence>
<dbReference type="Pfam" id="PF13181">
    <property type="entry name" value="TPR_8"/>
    <property type="match status" value="1"/>
</dbReference>
<accession>A3IVU4</accession>
<dbReference type="SMART" id="SM00028">
    <property type="entry name" value="TPR"/>
    <property type="match status" value="3"/>
</dbReference>
<feature type="repeat" description="TPR" evidence="1">
    <location>
        <begin position="86"/>
        <end position="119"/>
    </location>
</feature>